<dbReference type="EMBL" id="JASJQH010009592">
    <property type="protein sequence ID" value="KAK9679028.1"/>
    <property type="molecule type" value="Genomic_DNA"/>
</dbReference>
<sequence>MSTQNIWLAASDGNLQEVKEFLEAGISVDAKDENGYTPLHAAVSYGYTELVQFLLDSGANVNITDSDGDTPLHVCENFEVAEQLVKAGADIQLQDDEGKTAIDTAEEEGHYDVMVFLQEYPNNVTTLPLPEEAKEELSKKLQPVDVDGTAFMEKATEVLRQADLQGLDRDAELQKLVTEMVLNQLSNGASYEDDD</sequence>
<dbReference type="PANTHER" id="PTHR24171">
    <property type="entry name" value="ANKYRIN REPEAT DOMAIN-CONTAINING PROTEIN 39-RELATED"/>
    <property type="match status" value="1"/>
</dbReference>
<dbReference type="PROSITE" id="PS50297">
    <property type="entry name" value="ANK_REP_REGION"/>
    <property type="match status" value="1"/>
</dbReference>
<evidence type="ECO:0000256" key="2">
    <source>
        <dbReference type="ARBA" id="ARBA00023043"/>
    </source>
</evidence>
<keyword evidence="5" id="KW-1185">Reference proteome</keyword>
<dbReference type="SUPFAM" id="SSF48403">
    <property type="entry name" value="Ankyrin repeat"/>
    <property type="match status" value="1"/>
</dbReference>
<dbReference type="Gene3D" id="1.25.40.20">
    <property type="entry name" value="Ankyrin repeat-containing domain"/>
    <property type="match status" value="1"/>
</dbReference>
<keyword evidence="1" id="KW-0677">Repeat</keyword>
<name>A0ABR2VLL4_9FUNG</name>
<protein>
    <submittedName>
        <fullName evidence="4">Uncharacterized protein</fullName>
    </submittedName>
</protein>
<keyword evidence="2 3" id="KW-0040">ANK repeat</keyword>
<feature type="repeat" description="ANK" evidence="3">
    <location>
        <begin position="34"/>
        <end position="66"/>
    </location>
</feature>
<evidence type="ECO:0000313" key="4">
    <source>
        <dbReference type="EMBL" id="KAK9679028.1"/>
    </source>
</evidence>
<dbReference type="InterPro" id="IPR002110">
    <property type="entry name" value="Ankyrin_rpt"/>
</dbReference>
<dbReference type="InterPro" id="IPR036770">
    <property type="entry name" value="Ankyrin_rpt-contain_sf"/>
</dbReference>
<gene>
    <name evidence="4" type="ORF">K7432_016450</name>
</gene>
<reference evidence="4 5" key="1">
    <citation type="submission" date="2023-04" db="EMBL/GenBank/DDBJ databases">
        <title>Genome of Basidiobolus ranarum AG-B5.</title>
        <authorList>
            <person name="Stajich J.E."/>
            <person name="Carter-House D."/>
            <person name="Gryganskyi A."/>
        </authorList>
    </citation>
    <scope>NUCLEOTIDE SEQUENCE [LARGE SCALE GENOMIC DNA]</scope>
    <source>
        <strain evidence="4 5">AG-B5</strain>
    </source>
</reference>
<organism evidence="4 5">
    <name type="scientific">Basidiobolus ranarum</name>
    <dbReference type="NCBI Taxonomy" id="34480"/>
    <lineage>
        <taxon>Eukaryota</taxon>
        <taxon>Fungi</taxon>
        <taxon>Fungi incertae sedis</taxon>
        <taxon>Zoopagomycota</taxon>
        <taxon>Entomophthoromycotina</taxon>
        <taxon>Basidiobolomycetes</taxon>
        <taxon>Basidiobolales</taxon>
        <taxon>Basidiobolaceae</taxon>
        <taxon>Basidiobolus</taxon>
    </lineage>
</organism>
<dbReference type="Pfam" id="PF12796">
    <property type="entry name" value="Ank_2"/>
    <property type="match status" value="1"/>
</dbReference>
<dbReference type="Proteomes" id="UP001479436">
    <property type="component" value="Unassembled WGS sequence"/>
</dbReference>
<dbReference type="PANTHER" id="PTHR24171:SF9">
    <property type="entry name" value="ANKYRIN REPEAT DOMAIN-CONTAINING PROTEIN 39"/>
    <property type="match status" value="1"/>
</dbReference>
<dbReference type="PROSITE" id="PS50088">
    <property type="entry name" value="ANK_REPEAT"/>
    <property type="match status" value="1"/>
</dbReference>
<evidence type="ECO:0000256" key="3">
    <source>
        <dbReference type="PROSITE-ProRule" id="PRU00023"/>
    </source>
</evidence>
<dbReference type="SMART" id="SM00248">
    <property type="entry name" value="ANK"/>
    <property type="match status" value="4"/>
</dbReference>
<comment type="caution">
    <text evidence="4">The sequence shown here is derived from an EMBL/GenBank/DDBJ whole genome shotgun (WGS) entry which is preliminary data.</text>
</comment>
<dbReference type="PRINTS" id="PR01415">
    <property type="entry name" value="ANKYRIN"/>
</dbReference>
<proteinExistence type="predicted"/>
<evidence type="ECO:0000256" key="1">
    <source>
        <dbReference type="ARBA" id="ARBA00022737"/>
    </source>
</evidence>
<evidence type="ECO:0000313" key="5">
    <source>
        <dbReference type="Proteomes" id="UP001479436"/>
    </source>
</evidence>
<accession>A0ABR2VLL4</accession>